<evidence type="ECO:0000313" key="1">
    <source>
        <dbReference type="EMBL" id="GEN12430.1"/>
    </source>
</evidence>
<evidence type="ECO:0000313" key="4">
    <source>
        <dbReference type="Proteomes" id="UP000321514"/>
    </source>
</evidence>
<evidence type="ECO:0000313" key="3">
    <source>
        <dbReference type="Proteomes" id="UP000183760"/>
    </source>
</evidence>
<dbReference type="InterPro" id="IPR036424">
    <property type="entry name" value="UPP_synth-like_sf"/>
</dbReference>
<keyword evidence="3" id="KW-1185">Reference proteome</keyword>
<comment type="caution">
    <text evidence="1">The sequence shown here is derived from an EMBL/GenBank/DDBJ whole genome shotgun (WGS) entry which is preliminary data.</text>
</comment>
<dbReference type="OrthoDB" id="147592at2"/>
<reference evidence="1 4" key="2">
    <citation type="submission" date="2019-07" db="EMBL/GenBank/DDBJ databases">
        <title>Whole genome shotgun sequence of Myxococcus fulvus NBRC 100333.</title>
        <authorList>
            <person name="Hosoyama A."/>
            <person name="Uohara A."/>
            <person name="Ohji S."/>
            <person name="Ichikawa N."/>
        </authorList>
    </citation>
    <scope>NUCLEOTIDE SEQUENCE [LARGE SCALE GENOMIC DNA]</scope>
    <source>
        <strain evidence="1 4">NBRC 100333</strain>
    </source>
</reference>
<dbReference type="AlphaFoldDB" id="A0A511TE30"/>
<sequence length="289" mass="32916">MSTEVPTLEAFLAAPVEQVRAVAPTTLVWMVEGTRRSAALAGVDLHTEAYARWTLDRMNECVRVLFHHGVRHVFTPYLTPSHFKELTPHYRERLIDWTGLVVTEPESAELFVKNGWRVRLVGSASMPALRPHAERAVALMPRGEHTLWCSLVDEPGAPWNELLEAVARSGARTREEAIRALYGEDIPPATLMIGFGKPMVTPELVPPLIIGKMDCYWTQRPGYRLTERELRTVIHDHVYVRRTWRQDKTGRAEAAVRFRRFWEEGPTLGLGMHLGPFWYPLPFQVPHGG</sequence>
<dbReference type="EMBL" id="FOIB01000003">
    <property type="protein sequence ID" value="SET76321.1"/>
    <property type="molecule type" value="Genomic_DNA"/>
</dbReference>
<dbReference type="EMBL" id="BJXR01000062">
    <property type="protein sequence ID" value="GEN12430.1"/>
    <property type="molecule type" value="Genomic_DNA"/>
</dbReference>
<reference evidence="2 3" key="1">
    <citation type="submission" date="2016-10" db="EMBL/GenBank/DDBJ databases">
        <authorList>
            <person name="Varghese N."/>
            <person name="Submissions S."/>
        </authorList>
    </citation>
    <scope>NUCLEOTIDE SEQUENCE [LARGE SCALE GENOMIC DNA]</scope>
    <source>
        <strain evidence="2 3">DSM 16525</strain>
    </source>
</reference>
<dbReference type="STRING" id="1334629.MFUL124B02_24610"/>
<name>A0A511TE30_MYXFU</name>
<dbReference type="Gene3D" id="3.40.1180.10">
    <property type="entry name" value="Decaprenyl diphosphate synthase-like"/>
    <property type="match status" value="1"/>
</dbReference>
<gene>
    <name evidence="1" type="ORF">MFU01_74670</name>
    <name evidence="2" type="ORF">SAMN05443572_103115</name>
</gene>
<dbReference type="Proteomes" id="UP000183760">
    <property type="component" value="Unassembled WGS sequence"/>
</dbReference>
<protein>
    <submittedName>
        <fullName evidence="1">Uncharacterized protein</fullName>
    </submittedName>
</protein>
<organism evidence="1 4">
    <name type="scientific">Myxococcus fulvus</name>
    <dbReference type="NCBI Taxonomy" id="33"/>
    <lineage>
        <taxon>Bacteria</taxon>
        <taxon>Pseudomonadati</taxon>
        <taxon>Myxococcota</taxon>
        <taxon>Myxococcia</taxon>
        <taxon>Myxococcales</taxon>
        <taxon>Cystobacterineae</taxon>
        <taxon>Myxococcaceae</taxon>
        <taxon>Myxococcus</taxon>
    </lineage>
</organism>
<dbReference type="RefSeq" id="WP_143097071.1">
    <property type="nucleotide sequence ID" value="NZ_BJXR01000062.1"/>
</dbReference>
<accession>A0A511TE30</accession>
<dbReference type="Proteomes" id="UP000321514">
    <property type="component" value="Unassembled WGS sequence"/>
</dbReference>
<evidence type="ECO:0000313" key="2">
    <source>
        <dbReference type="EMBL" id="SET76321.1"/>
    </source>
</evidence>
<dbReference type="GO" id="GO:0016765">
    <property type="term" value="F:transferase activity, transferring alkyl or aryl (other than methyl) groups"/>
    <property type="evidence" value="ECO:0007669"/>
    <property type="project" value="InterPro"/>
</dbReference>
<proteinExistence type="predicted"/>